<evidence type="ECO:0000313" key="2">
    <source>
        <dbReference type="EMBL" id="PTB39653.1"/>
    </source>
</evidence>
<feature type="compositionally biased region" description="Basic and acidic residues" evidence="1">
    <location>
        <begin position="213"/>
        <end position="228"/>
    </location>
</feature>
<keyword evidence="3" id="KW-1185">Reference proteome</keyword>
<organism evidence="2 3">
    <name type="scientific">Trichoderma asperellum (strain ATCC 204424 / CBS 433.97 / NBRC 101777)</name>
    <dbReference type="NCBI Taxonomy" id="1042311"/>
    <lineage>
        <taxon>Eukaryota</taxon>
        <taxon>Fungi</taxon>
        <taxon>Dikarya</taxon>
        <taxon>Ascomycota</taxon>
        <taxon>Pezizomycotina</taxon>
        <taxon>Sordariomycetes</taxon>
        <taxon>Hypocreomycetidae</taxon>
        <taxon>Hypocreales</taxon>
        <taxon>Hypocreaceae</taxon>
        <taxon>Trichoderma</taxon>
    </lineage>
</organism>
<dbReference type="Proteomes" id="UP000240493">
    <property type="component" value="Unassembled WGS sequence"/>
</dbReference>
<dbReference type="EMBL" id="KZ679264">
    <property type="protein sequence ID" value="PTB39653.1"/>
    <property type="molecule type" value="Genomic_DNA"/>
</dbReference>
<sequence length="246" mass="27176">MWGGGQRDKVCITTNNGNISKTGDSKMEPASPAAHNKSESGWKWETECDGEVTFYASGGGHCYLFIRTEAQWPAASFQKCLPAQNEYECVEEKTAAAYWYRALHYKWAFGDPGSRGGANIAATLGARREIDAWAPDEPSQSVKLICSYAVCIPGWHEASLLRFRVRPKEEMTELKDSHSVSVSGAWEMRAAITKRRRTCTGGRGCVASELSETEGKRRGKEGEEDKTQPECSWNNITACDSDGQIC</sequence>
<name>A0A2T3Z4B9_TRIA4</name>
<dbReference type="AlphaFoldDB" id="A0A2T3Z4B9"/>
<feature type="region of interest" description="Disordered" evidence="1">
    <location>
        <begin position="208"/>
        <end position="229"/>
    </location>
</feature>
<evidence type="ECO:0000313" key="3">
    <source>
        <dbReference type="Proteomes" id="UP000240493"/>
    </source>
</evidence>
<reference evidence="2 3" key="1">
    <citation type="submission" date="2016-07" db="EMBL/GenBank/DDBJ databases">
        <title>Multiple horizontal gene transfer events from other fungi enriched the ability of initially mycotrophic Trichoderma (Ascomycota) to feed on dead plant biomass.</title>
        <authorList>
            <consortium name="DOE Joint Genome Institute"/>
            <person name="Aerts A."/>
            <person name="Atanasova L."/>
            <person name="Chenthamara K."/>
            <person name="Zhang J."/>
            <person name="Grujic M."/>
            <person name="Henrissat B."/>
            <person name="Kuo A."/>
            <person name="Salamov A."/>
            <person name="Lipzen A."/>
            <person name="Labutti K."/>
            <person name="Barry K."/>
            <person name="Miao Y."/>
            <person name="Rahimi M.J."/>
            <person name="Shen Q."/>
            <person name="Grigoriev I.V."/>
            <person name="Kubicek C.P."/>
            <person name="Druzhinina I.S."/>
        </authorList>
    </citation>
    <scope>NUCLEOTIDE SEQUENCE [LARGE SCALE GENOMIC DNA]</scope>
    <source>
        <strain evidence="2 3">CBS 433.97</strain>
    </source>
</reference>
<evidence type="ECO:0000256" key="1">
    <source>
        <dbReference type="SAM" id="MobiDB-lite"/>
    </source>
</evidence>
<feature type="compositionally biased region" description="Basic and acidic residues" evidence="1">
    <location>
        <begin position="1"/>
        <end position="10"/>
    </location>
</feature>
<proteinExistence type="predicted"/>
<feature type="region of interest" description="Disordered" evidence="1">
    <location>
        <begin position="1"/>
        <end position="38"/>
    </location>
</feature>
<gene>
    <name evidence="2" type="ORF">M441DRAFT_460622</name>
</gene>
<protein>
    <submittedName>
        <fullName evidence="2">Uncharacterized protein</fullName>
    </submittedName>
</protein>
<feature type="compositionally biased region" description="Polar residues" evidence="1">
    <location>
        <begin position="12"/>
        <end position="22"/>
    </location>
</feature>
<accession>A0A2T3Z4B9</accession>